<dbReference type="NCBIfam" id="NF005992">
    <property type="entry name" value="PRK08116.1"/>
    <property type="match status" value="1"/>
</dbReference>
<accession>A0A8S5V7H3</accession>
<dbReference type="Gene3D" id="3.40.50.300">
    <property type="entry name" value="P-loop containing nucleotide triphosphate hydrolases"/>
    <property type="match status" value="1"/>
</dbReference>
<keyword evidence="3" id="KW-0547">Nucleotide-binding</keyword>
<protein>
    <submittedName>
        <fullName evidence="3">Replicative helicase</fullName>
    </submittedName>
</protein>
<feature type="coiled-coil region" evidence="1">
    <location>
        <begin position="61"/>
        <end position="88"/>
    </location>
</feature>
<feature type="domain" description="AAA+ ATPase" evidence="2">
    <location>
        <begin position="127"/>
        <end position="250"/>
    </location>
</feature>
<dbReference type="InterPro" id="IPR027417">
    <property type="entry name" value="P-loop_NTPase"/>
</dbReference>
<dbReference type="GO" id="GO:0004386">
    <property type="term" value="F:helicase activity"/>
    <property type="evidence" value="ECO:0007669"/>
    <property type="project" value="UniProtKB-KW"/>
</dbReference>
<dbReference type="InterPro" id="IPR002611">
    <property type="entry name" value="IstB_ATP-bd"/>
</dbReference>
<name>A0A8S5V7H3_9CAUD</name>
<dbReference type="CDD" id="cd00009">
    <property type="entry name" value="AAA"/>
    <property type="match status" value="1"/>
</dbReference>
<dbReference type="InterPro" id="IPR003593">
    <property type="entry name" value="AAA+_ATPase"/>
</dbReference>
<keyword evidence="1" id="KW-0175">Coiled coil</keyword>
<keyword evidence="3" id="KW-0347">Helicase</keyword>
<dbReference type="EMBL" id="BK016213">
    <property type="protein sequence ID" value="DAG02668.1"/>
    <property type="molecule type" value="Genomic_DNA"/>
</dbReference>
<evidence type="ECO:0000313" key="3">
    <source>
        <dbReference type="EMBL" id="DAG02668.1"/>
    </source>
</evidence>
<organism evidence="3">
    <name type="scientific">Myoviridae sp. ctCpP1</name>
    <dbReference type="NCBI Taxonomy" id="2825054"/>
    <lineage>
        <taxon>Viruses</taxon>
        <taxon>Duplodnaviria</taxon>
        <taxon>Heunggongvirae</taxon>
        <taxon>Uroviricota</taxon>
        <taxon>Caudoviricetes</taxon>
    </lineage>
</organism>
<dbReference type="PANTHER" id="PTHR30050">
    <property type="entry name" value="CHROMOSOMAL REPLICATION INITIATOR PROTEIN DNAA"/>
    <property type="match status" value="1"/>
</dbReference>
<dbReference type="GO" id="GO:0006260">
    <property type="term" value="P:DNA replication"/>
    <property type="evidence" value="ECO:0007669"/>
    <property type="project" value="TreeGrafter"/>
</dbReference>
<sequence>METNLIENMVREASQDSHYEKGDYLNEDGLLMCGKCHTPKQCRFIAKWDGTEKTPYTLCDCARERRDAEEQARQAQDLRIEINRLRKLGFPDSEMADWTFDHDDGTDPKTMSVAHKYVDNFTEMKKRGKGLLLYGPVGTGKTYAAACIANELISQGRPCLVTNFARVTNTLQGMFDGKQRYLDDFNRLDLLVIDDLAAERDTSYMNEMIFNIIDSRYRSGKPLIVTSNLTQADLKEPGSIDRKRIYSRLLEMCVPIEVKGADRREKKLRDDSTDMARLLGL</sequence>
<dbReference type="PANTHER" id="PTHR30050:SF4">
    <property type="entry name" value="ATP-BINDING PROTEIN RV3427C IN INSERTION SEQUENCE-RELATED"/>
    <property type="match status" value="1"/>
</dbReference>
<keyword evidence="3" id="KW-0067">ATP-binding</keyword>
<dbReference type="Pfam" id="PF01695">
    <property type="entry name" value="IstB_IS21"/>
    <property type="match status" value="1"/>
</dbReference>
<proteinExistence type="predicted"/>
<dbReference type="SUPFAM" id="SSF52540">
    <property type="entry name" value="P-loop containing nucleoside triphosphate hydrolases"/>
    <property type="match status" value="1"/>
</dbReference>
<evidence type="ECO:0000256" key="1">
    <source>
        <dbReference type="SAM" id="Coils"/>
    </source>
</evidence>
<evidence type="ECO:0000259" key="2">
    <source>
        <dbReference type="SMART" id="SM00382"/>
    </source>
</evidence>
<keyword evidence="3" id="KW-0378">Hydrolase</keyword>
<dbReference type="GO" id="GO:0005524">
    <property type="term" value="F:ATP binding"/>
    <property type="evidence" value="ECO:0007669"/>
    <property type="project" value="InterPro"/>
</dbReference>
<dbReference type="SMART" id="SM00382">
    <property type="entry name" value="AAA"/>
    <property type="match status" value="1"/>
</dbReference>
<reference evidence="3" key="1">
    <citation type="journal article" date="2021" name="Proc. Natl. Acad. Sci. U.S.A.">
        <title>A Catalog of Tens of Thousands of Viruses from Human Metagenomes Reveals Hidden Associations with Chronic Diseases.</title>
        <authorList>
            <person name="Tisza M.J."/>
            <person name="Buck C.B."/>
        </authorList>
    </citation>
    <scope>NUCLEOTIDE SEQUENCE</scope>
    <source>
        <strain evidence="3">CtCpP1</strain>
    </source>
</reference>